<proteinExistence type="predicted"/>
<dbReference type="AlphaFoldDB" id="A0AA37WGD7"/>
<accession>A0AA37WGD7</accession>
<dbReference type="EMBL" id="BSOH01000030">
    <property type="protein sequence ID" value="GLR19602.1"/>
    <property type="molecule type" value="Genomic_DNA"/>
</dbReference>
<reference evidence="1" key="2">
    <citation type="submission" date="2023-01" db="EMBL/GenBank/DDBJ databases">
        <title>Draft genome sequence of Portibacter lacus strain NBRC 108769.</title>
        <authorList>
            <person name="Sun Q."/>
            <person name="Mori K."/>
        </authorList>
    </citation>
    <scope>NUCLEOTIDE SEQUENCE</scope>
    <source>
        <strain evidence="1">NBRC 108769</strain>
    </source>
</reference>
<organism evidence="1 2">
    <name type="scientific">Portibacter lacus</name>
    <dbReference type="NCBI Taxonomy" id="1099794"/>
    <lineage>
        <taxon>Bacteria</taxon>
        <taxon>Pseudomonadati</taxon>
        <taxon>Bacteroidota</taxon>
        <taxon>Saprospiria</taxon>
        <taxon>Saprospirales</taxon>
        <taxon>Haliscomenobacteraceae</taxon>
        <taxon>Portibacter</taxon>
    </lineage>
</organism>
<comment type="caution">
    <text evidence="1">The sequence shown here is derived from an EMBL/GenBank/DDBJ whole genome shotgun (WGS) entry which is preliminary data.</text>
</comment>
<evidence type="ECO:0000313" key="1">
    <source>
        <dbReference type="EMBL" id="GLR19602.1"/>
    </source>
</evidence>
<dbReference type="Proteomes" id="UP001156666">
    <property type="component" value="Unassembled WGS sequence"/>
</dbReference>
<keyword evidence="2" id="KW-1185">Reference proteome</keyword>
<evidence type="ECO:0000313" key="2">
    <source>
        <dbReference type="Proteomes" id="UP001156666"/>
    </source>
</evidence>
<reference evidence="1" key="1">
    <citation type="journal article" date="2014" name="Int. J. Syst. Evol. Microbiol.">
        <title>Complete genome sequence of Corynebacterium casei LMG S-19264T (=DSM 44701T), isolated from a smear-ripened cheese.</title>
        <authorList>
            <consortium name="US DOE Joint Genome Institute (JGI-PGF)"/>
            <person name="Walter F."/>
            <person name="Albersmeier A."/>
            <person name="Kalinowski J."/>
            <person name="Ruckert C."/>
        </authorList>
    </citation>
    <scope>NUCLEOTIDE SEQUENCE</scope>
    <source>
        <strain evidence="1">NBRC 108769</strain>
    </source>
</reference>
<gene>
    <name evidence="1" type="ORF">GCM10007940_42180</name>
</gene>
<name>A0AA37WGD7_9BACT</name>
<sequence length="257" mass="30012">MPGSGSINDIIQSLGWSRNEIHVVHLFDSDIFEFIGFKILSKKPIFAQTRDGVKNLHFSVLNTTIEKIDWKTEYSADNVDDILNEGILNGDLKLEFLQKVILLTKISSHKYYCSELEMSFIFRDEKLIQFEHIEHLESSTKWLRSLNTDMYEGMVKEAEIYQKSKKDVANEVNKQSEALILIPKAVENEYIKLHRTKIGNTSFYNLRAAHYLPPLDKNEFLKVNSGRFKEIDKNTFNVDKFLYFFNEQDTLYKSMAC</sequence>
<protein>
    <submittedName>
        <fullName evidence="1">Uncharacterized protein</fullName>
    </submittedName>
</protein>